<keyword evidence="2" id="KW-1185">Reference proteome</keyword>
<comment type="caution">
    <text evidence="1">The sequence shown here is derived from an EMBL/GenBank/DDBJ whole genome shotgun (WGS) entry which is preliminary data.</text>
</comment>
<accession>A0ABP8KKI6</accession>
<dbReference type="Proteomes" id="UP001500936">
    <property type="component" value="Unassembled WGS sequence"/>
</dbReference>
<sequence length="69" mass="8035">MFFMGICFFDRPAGQRINGMVNIFQEDAHAAENQLHIFLTPIEQVNRMRRKDGKSVNRGITGRNFCIIY</sequence>
<protein>
    <submittedName>
        <fullName evidence="1">Uncharacterized protein</fullName>
    </submittedName>
</protein>
<proteinExistence type="predicted"/>
<gene>
    <name evidence="1" type="ORF">GCM10023187_30860</name>
</gene>
<dbReference type="EMBL" id="BAABHB010000005">
    <property type="protein sequence ID" value="GAA4408653.1"/>
    <property type="molecule type" value="Genomic_DNA"/>
</dbReference>
<name>A0ABP8KKI6_9BACT</name>
<evidence type="ECO:0000313" key="1">
    <source>
        <dbReference type="EMBL" id="GAA4408653.1"/>
    </source>
</evidence>
<organism evidence="1 2">
    <name type="scientific">Nibrella viscosa</name>
    <dbReference type="NCBI Taxonomy" id="1084524"/>
    <lineage>
        <taxon>Bacteria</taxon>
        <taxon>Pseudomonadati</taxon>
        <taxon>Bacteroidota</taxon>
        <taxon>Cytophagia</taxon>
        <taxon>Cytophagales</taxon>
        <taxon>Spirosomataceae</taxon>
        <taxon>Nibrella</taxon>
    </lineage>
</organism>
<evidence type="ECO:0000313" key="2">
    <source>
        <dbReference type="Proteomes" id="UP001500936"/>
    </source>
</evidence>
<reference evidence="2" key="1">
    <citation type="journal article" date="2019" name="Int. J. Syst. Evol. Microbiol.">
        <title>The Global Catalogue of Microorganisms (GCM) 10K type strain sequencing project: providing services to taxonomists for standard genome sequencing and annotation.</title>
        <authorList>
            <consortium name="The Broad Institute Genomics Platform"/>
            <consortium name="The Broad Institute Genome Sequencing Center for Infectious Disease"/>
            <person name="Wu L."/>
            <person name="Ma J."/>
        </authorList>
    </citation>
    <scope>NUCLEOTIDE SEQUENCE [LARGE SCALE GENOMIC DNA]</scope>
    <source>
        <strain evidence="2">JCM 17925</strain>
    </source>
</reference>